<keyword evidence="2" id="KW-1185">Reference proteome</keyword>
<dbReference type="SUPFAM" id="SSF103642">
    <property type="entry name" value="Sec-C motif"/>
    <property type="match status" value="1"/>
</dbReference>
<comment type="caution">
    <text evidence="1">The sequence shown here is derived from an EMBL/GenBank/DDBJ whole genome shotgun (WGS) entry which is preliminary data.</text>
</comment>
<reference evidence="1 2" key="1">
    <citation type="submission" date="2019-02" db="EMBL/GenBank/DDBJ databases">
        <title>Sequencing the genomes of 1000 actinobacteria strains.</title>
        <authorList>
            <person name="Klenk H.-P."/>
        </authorList>
    </citation>
    <scope>NUCLEOTIDE SEQUENCE [LARGE SCALE GENOMIC DNA]</scope>
    <source>
        <strain evidence="1 2">DSM 45888</strain>
    </source>
</reference>
<organism evidence="1 2">
    <name type="scientific">Micromonospora violae</name>
    <dbReference type="NCBI Taxonomy" id="1278207"/>
    <lineage>
        <taxon>Bacteria</taxon>
        <taxon>Bacillati</taxon>
        <taxon>Actinomycetota</taxon>
        <taxon>Actinomycetes</taxon>
        <taxon>Micromonosporales</taxon>
        <taxon>Micromonosporaceae</taxon>
        <taxon>Micromonospora</taxon>
    </lineage>
</organism>
<proteinExistence type="predicted"/>
<gene>
    <name evidence="1" type="ORF">EV382_2286</name>
</gene>
<dbReference type="InterPro" id="IPR004027">
    <property type="entry name" value="SEC_C_motif"/>
</dbReference>
<dbReference type="Proteomes" id="UP000293781">
    <property type="component" value="Unassembled WGS sequence"/>
</dbReference>
<dbReference type="InterPro" id="IPR011990">
    <property type="entry name" value="TPR-like_helical_dom_sf"/>
</dbReference>
<name>A0A4Q7UHQ3_9ACTN</name>
<dbReference type="Pfam" id="PF02810">
    <property type="entry name" value="SEC-C"/>
    <property type="match status" value="1"/>
</dbReference>
<dbReference type="OrthoDB" id="3343588at2"/>
<dbReference type="EMBL" id="SHKK01000001">
    <property type="protein sequence ID" value="RZT79089.1"/>
    <property type="molecule type" value="Genomic_DNA"/>
</dbReference>
<protein>
    <submittedName>
        <fullName evidence="1">SEC-C motif-containing protein</fullName>
    </submittedName>
</protein>
<dbReference type="AlphaFoldDB" id="A0A4Q7UHQ3"/>
<evidence type="ECO:0000313" key="1">
    <source>
        <dbReference type="EMBL" id="RZT79089.1"/>
    </source>
</evidence>
<dbReference type="SUPFAM" id="SSF48452">
    <property type="entry name" value="TPR-like"/>
    <property type="match status" value="1"/>
</dbReference>
<accession>A0A4Q7UHQ3</accession>
<dbReference type="Gene3D" id="3.10.450.50">
    <property type="match status" value="1"/>
</dbReference>
<sequence length="387" mass="41188">MRGDGAVAAPAGREGCARGQESCVKAICRQAGSPATYREIVPTKDVLTKSDLAELRRSALGTANPLGVAADLAEAAEQGRLEDPDDAGDALTLAAEIAEIRARPEAALRYAEQALAAYPSADDPRAGFARALRARALFRAGGRDDEAMAELTALRPLLSVQPDAPAYVSAALDVGGRSALAETWLSEAVDTLLSERATGASGAASTTIDPVVDLGPPDAPGVAFFLLQQRHRVRRNLNLPHDRQDDLADRLETQLVRRAGERRDAESDLLFWPRAEFDRLLAEHPALTEVYGPDWDAHRGRLETELVRLRSAGQAGLGVFGATVAGLTAFAGRRGGDPADTAVRAGYAAEVSARPSARIAWPPERNDPCWCGSGLKYKKDCLPRSRG</sequence>
<evidence type="ECO:0000313" key="2">
    <source>
        <dbReference type="Proteomes" id="UP000293781"/>
    </source>
</evidence>